<dbReference type="InterPro" id="IPR052358">
    <property type="entry name" value="Aro_Compnd_Degr_Hydrolases"/>
</dbReference>
<feature type="domain" description="Amidohydrolase-related" evidence="2">
    <location>
        <begin position="32"/>
        <end position="281"/>
    </location>
</feature>
<protein>
    <submittedName>
        <fullName evidence="3">Amidohydrolase family protein</fullName>
    </submittedName>
</protein>
<reference evidence="3" key="1">
    <citation type="submission" date="2022-06" db="EMBL/GenBank/DDBJ databases">
        <title>Amycolatopsis iheyaensis sp. nov., a new species of the genus Amycolatopsis isolated from soil in Iheya island, Japan.</title>
        <authorList>
            <person name="Ngamcharungchit C."/>
            <person name="Kanto H."/>
            <person name="Take A."/>
            <person name="Intra B."/>
            <person name="Matsumoto A."/>
            <person name="Panbangred W."/>
            <person name="Inahashi Y."/>
        </authorList>
    </citation>
    <scope>NUCLEOTIDE SEQUENCE</scope>
    <source>
        <strain evidence="3">OK19-0408</strain>
    </source>
</reference>
<evidence type="ECO:0000259" key="2">
    <source>
        <dbReference type="Pfam" id="PF04909"/>
    </source>
</evidence>
<dbReference type="GO" id="GO:0016787">
    <property type="term" value="F:hydrolase activity"/>
    <property type="evidence" value="ECO:0007669"/>
    <property type="project" value="InterPro"/>
</dbReference>
<gene>
    <name evidence="3" type="ORF">M8542_20240</name>
</gene>
<name>A0A9X2ND73_9PSEU</name>
<dbReference type="Gene3D" id="3.20.20.140">
    <property type="entry name" value="Metal-dependent hydrolases"/>
    <property type="match status" value="1"/>
</dbReference>
<dbReference type="InterPro" id="IPR032466">
    <property type="entry name" value="Metal_Hydrolase"/>
</dbReference>
<dbReference type="PANTHER" id="PTHR35563:SF2">
    <property type="entry name" value="BARREL METAL-DEPENDENT HYDROLASE, PUTATIVE (AFU_ORTHOLOGUE AFUA_1G16240)-RELATED"/>
    <property type="match status" value="1"/>
</dbReference>
<dbReference type="InterPro" id="IPR006680">
    <property type="entry name" value="Amidohydro-rel"/>
</dbReference>
<dbReference type="SUPFAM" id="SSF51556">
    <property type="entry name" value="Metallo-dependent hydrolases"/>
    <property type="match status" value="1"/>
</dbReference>
<dbReference type="EMBL" id="JAMXQV010000009">
    <property type="protein sequence ID" value="MCR6485163.1"/>
    <property type="molecule type" value="Genomic_DNA"/>
</dbReference>
<proteinExistence type="predicted"/>
<dbReference type="RefSeq" id="WP_257921776.1">
    <property type="nucleotide sequence ID" value="NZ_JAMXQV010000009.1"/>
</dbReference>
<sequence length="285" mass="30474">MEFDPERKLTRCPGPDPRPHAPVRVDVPPGSVDTHAHVVGATGFVDHRSFTPPPASAADYLAMLAATGLTYGVLVQVSVHGTDNTLLLDTLRAHPGQLKGVAVVDPGISDTALAELHDAGVTGLRVNTLTRGGVGFDALETLEAICLEHGWHLQFFTDAATLDPVRLAKLRVPYVLDHLGAPDLAKDNRRVRGLVSDGAWVKLSGANRLAEPPYAETVEFARELVSAAPDRCVYGSDWPHVGFWGPMPNDGDLVDLLADWVPDPATRAAVLGANARRLYGFPEPA</sequence>
<organism evidence="3 4">
    <name type="scientific">Amycolatopsis iheyensis</name>
    <dbReference type="NCBI Taxonomy" id="2945988"/>
    <lineage>
        <taxon>Bacteria</taxon>
        <taxon>Bacillati</taxon>
        <taxon>Actinomycetota</taxon>
        <taxon>Actinomycetes</taxon>
        <taxon>Pseudonocardiales</taxon>
        <taxon>Pseudonocardiaceae</taxon>
        <taxon>Amycolatopsis</taxon>
    </lineage>
</organism>
<comment type="caution">
    <text evidence="3">The sequence shown here is derived from an EMBL/GenBank/DDBJ whole genome shotgun (WGS) entry which is preliminary data.</text>
</comment>
<feature type="region of interest" description="Disordered" evidence="1">
    <location>
        <begin position="1"/>
        <end position="29"/>
    </location>
</feature>
<evidence type="ECO:0000256" key="1">
    <source>
        <dbReference type="SAM" id="MobiDB-lite"/>
    </source>
</evidence>
<evidence type="ECO:0000313" key="3">
    <source>
        <dbReference type="EMBL" id="MCR6485163.1"/>
    </source>
</evidence>
<dbReference type="Proteomes" id="UP001144096">
    <property type="component" value="Unassembled WGS sequence"/>
</dbReference>
<dbReference type="AlphaFoldDB" id="A0A9X2ND73"/>
<dbReference type="Pfam" id="PF04909">
    <property type="entry name" value="Amidohydro_2"/>
    <property type="match status" value="1"/>
</dbReference>
<keyword evidence="4" id="KW-1185">Reference proteome</keyword>
<evidence type="ECO:0000313" key="4">
    <source>
        <dbReference type="Proteomes" id="UP001144096"/>
    </source>
</evidence>
<dbReference type="PANTHER" id="PTHR35563">
    <property type="entry name" value="BARREL METAL-DEPENDENT HYDROLASE, PUTATIVE (AFU_ORTHOLOGUE AFUA_1G16240)-RELATED"/>
    <property type="match status" value="1"/>
</dbReference>
<accession>A0A9X2ND73</accession>